<gene>
    <name evidence="5" type="ORF">C2H86_14470</name>
</gene>
<comment type="similarity">
    <text evidence="1 3">Belongs to the short-chain dehydrogenases/reductases (SDR) family.</text>
</comment>
<dbReference type="EMBL" id="CP026115">
    <property type="protein sequence ID" value="QHG65533.1"/>
    <property type="molecule type" value="Genomic_DNA"/>
</dbReference>
<organism evidence="5 6">
    <name type="scientific">Pseudomonas putida</name>
    <name type="common">Arthrobacter siderocapsulatus</name>
    <dbReference type="NCBI Taxonomy" id="303"/>
    <lineage>
        <taxon>Bacteria</taxon>
        <taxon>Pseudomonadati</taxon>
        <taxon>Pseudomonadota</taxon>
        <taxon>Gammaproteobacteria</taxon>
        <taxon>Pseudomonadales</taxon>
        <taxon>Pseudomonadaceae</taxon>
        <taxon>Pseudomonas</taxon>
    </lineage>
</organism>
<dbReference type="Proteomes" id="UP000464480">
    <property type="component" value="Chromosome"/>
</dbReference>
<evidence type="ECO:0000313" key="5">
    <source>
        <dbReference type="EMBL" id="QHG65533.1"/>
    </source>
</evidence>
<dbReference type="Gene3D" id="3.40.50.720">
    <property type="entry name" value="NAD(P)-binding Rossmann-like Domain"/>
    <property type="match status" value="1"/>
</dbReference>
<dbReference type="PRINTS" id="PR00080">
    <property type="entry name" value="SDRFAMILY"/>
</dbReference>
<dbReference type="RefSeq" id="WP_159410866.1">
    <property type="nucleotide sequence ID" value="NZ_CP026115.2"/>
</dbReference>
<dbReference type="FunFam" id="3.40.50.720:FF:000047">
    <property type="entry name" value="NADP-dependent L-serine/L-allo-threonine dehydrogenase"/>
    <property type="match status" value="1"/>
</dbReference>
<evidence type="ECO:0000256" key="1">
    <source>
        <dbReference type="ARBA" id="ARBA00006484"/>
    </source>
</evidence>
<dbReference type="InterPro" id="IPR002347">
    <property type="entry name" value="SDR_fam"/>
</dbReference>
<evidence type="ECO:0000313" key="6">
    <source>
        <dbReference type="Proteomes" id="UP000464480"/>
    </source>
</evidence>
<keyword evidence="2" id="KW-0560">Oxidoreductase</keyword>
<dbReference type="GO" id="GO:0016616">
    <property type="term" value="F:oxidoreductase activity, acting on the CH-OH group of donors, NAD or NADP as acceptor"/>
    <property type="evidence" value="ECO:0007669"/>
    <property type="project" value="UniProtKB-ARBA"/>
</dbReference>
<dbReference type="PANTHER" id="PTHR43115:SF4">
    <property type="entry name" value="DEHYDROGENASE_REDUCTASE SDR FAMILY MEMBER 11"/>
    <property type="match status" value="1"/>
</dbReference>
<dbReference type="Pfam" id="PF00106">
    <property type="entry name" value="adh_short"/>
    <property type="match status" value="1"/>
</dbReference>
<proteinExistence type="inferred from homology"/>
<dbReference type="InterPro" id="IPR020904">
    <property type="entry name" value="Sc_DH/Rdtase_CS"/>
</dbReference>
<dbReference type="InterPro" id="IPR036291">
    <property type="entry name" value="NAD(P)-bd_dom_sf"/>
</dbReference>
<dbReference type="SUPFAM" id="SSF51735">
    <property type="entry name" value="NAD(P)-binding Rossmann-fold domains"/>
    <property type="match status" value="1"/>
</dbReference>
<evidence type="ECO:0000256" key="2">
    <source>
        <dbReference type="ARBA" id="ARBA00023002"/>
    </source>
</evidence>
<dbReference type="PANTHER" id="PTHR43115">
    <property type="entry name" value="DEHYDROGENASE/REDUCTASE SDR FAMILY MEMBER 11"/>
    <property type="match status" value="1"/>
</dbReference>
<protein>
    <submittedName>
        <fullName evidence="5">SDR family oxidoreductase</fullName>
    </submittedName>
</protein>
<reference evidence="5 6" key="1">
    <citation type="submission" date="2020-02" db="EMBL/GenBank/DDBJ databases">
        <title>Pseudomonas Putida W5 Complete Genome Assembly.</title>
        <authorList>
            <person name="Yuan Z.-C."/>
            <person name="Shaw G.A."/>
            <person name="Cusano A.D."/>
            <person name="Caddey B.J."/>
            <person name="Weselowski B.J."/>
        </authorList>
    </citation>
    <scope>NUCLEOTIDE SEQUENCE [LARGE SCALE GENOMIC DNA]</scope>
    <source>
        <strain evidence="5 6">W5</strain>
    </source>
</reference>
<evidence type="ECO:0000259" key="4">
    <source>
        <dbReference type="SMART" id="SM00822"/>
    </source>
</evidence>
<evidence type="ECO:0000256" key="3">
    <source>
        <dbReference type="RuleBase" id="RU000363"/>
    </source>
</evidence>
<dbReference type="AlphaFoldDB" id="A0A6I6XZ39"/>
<dbReference type="PROSITE" id="PS00061">
    <property type="entry name" value="ADH_SHORT"/>
    <property type="match status" value="1"/>
</dbReference>
<dbReference type="SMART" id="SM00822">
    <property type="entry name" value="PKS_KR"/>
    <property type="match status" value="1"/>
</dbReference>
<feature type="domain" description="Ketoreductase" evidence="4">
    <location>
        <begin position="6"/>
        <end position="184"/>
    </location>
</feature>
<name>A0A6I6XZ39_PSEPU</name>
<dbReference type="PRINTS" id="PR00081">
    <property type="entry name" value="GDHRDH"/>
</dbReference>
<dbReference type="InterPro" id="IPR057326">
    <property type="entry name" value="KR_dom"/>
</dbReference>
<sequence length="242" mass="25724">MTTHKPLVVISGASSGIGLATARLLSSRGHALLLLARRLEPMLQLQLPNSLALSVDVTDRAAVLAAVGEAEQRFGPVDAIINNAGVMLLGNIATQDPGEWDRMLDINVRGLLNGIHAVAAGMVARKQGTIINVSSVAGRKTFPNHVAYVGTKFAVSGLSENLREELSPSNVRVITIEPGAVDTELLSHTSDEGIKAGYDEWKKDMGGVLSAEHIAEVIDFAYGQPQSVCVREIVVCATRQQQ</sequence>
<accession>A0A6I6XZ39</accession>